<comment type="catalytic activity">
    <reaction evidence="1 9">
        <text>1,2-dihydroxy-5-(methylsulfanyl)pent-1-en-3-one + O2 = 4-methylsulfanyl-2-oxobutanoate + formate + 2 H(+)</text>
        <dbReference type="Rhea" id="RHEA:24504"/>
        <dbReference type="ChEBI" id="CHEBI:15378"/>
        <dbReference type="ChEBI" id="CHEBI:15379"/>
        <dbReference type="ChEBI" id="CHEBI:15740"/>
        <dbReference type="ChEBI" id="CHEBI:16723"/>
        <dbReference type="ChEBI" id="CHEBI:49252"/>
        <dbReference type="EC" id="1.13.11.54"/>
    </reaction>
</comment>
<comment type="function">
    <text evidence="9">Catalyzes 2 different reactions between oxygene and the acireductone 1,2-dihydroxy-3-keto-5-methylthiopentene (DHK-MTPene) depending upon the metal bound in the active site. Fe-containing acireductone dioxygenase (Fe-ARD) produces formate and 2-keto-4-methylthiobutyrate (KMTB), the alpha-ketoacid precursor of methionine in the methionine recycle pathway. Ni-containing acireductone dioxygenase (Ni-ARD) produces methylthiopropionate, carbon monoxide and formate, and does not lie on the methionine recycle pathway.</text>
</comment>
<feature type="site" description="May play a role in transmitting local conformational changes" evidence="9">
    <location>
        <position position="113"/>
    </location>
</feature>
<name>A0A916VJG1_9GAMM</name>
<keyword evidence="8 9" id="KW-0486">Methionine biosynthesis</keyword>
<dbReference type="InterPro" id="IPR004313">
    <property type="entry name" value="ARD"/>
</dbReference>
<evidence type="ECO:0000256" key="8">
    <source>
        <dbReference type="ARBA" id="ARBA00023167"/>
    </source>
</evidence>
<dbReference type="EC" id="1.13.11.53" evidence="9"/>
<feature type="binding site" evidence="9">
    <location>
        <position position="114"/>
    </location>
    <ligand>
        <name>Fe(2+)</name>
        <dbReference type="ChEBI" id="CHEBI:29033"/>
    </ligand>
</feature>
<protein>
    <recommendedName>
        <fullName evidence="9">Acireductone dioxygenase</fullName>
    </recommendedName>
    <alternativeName>
        <fullName evidence="9">1,2-dihydroxy-3-keto-5-methylthiopentene dioxygenase</fullName>
        <shortName evidence="9">DHK-MTPene dioxygenase</shortName>
    </alternativeName>
    <alternativeName>
        <fullName evidence="9">Acireductone dioxygenase (Fe(2+)-requiring)</fullName>
        <shortName evidence="9">ARD'</shortName>
        <shortName evidence="9">Fe-ARD</shortName>
        <ecNumber evidence="9">1.13.11.54</ecNumber>
    </alternativeName>
    <alternativeName>
        <fullName evidence="9">Acireductone dioxygenase (Ni(2+)-requiring)</fullName>
        <shortName evidence="9">ARD</shortName>
        <shortName evidence="9">Ni-ARD</shortName>
        <ecNumber evidence="9">1.13.11.53</ecNumber>
    </alternativeName>
</protein>
<dbReference type="EMBL" id="BMIY01000008">
    <property type="protein sequence ID" value="GFZ77497.1"/>
    <property type="molecule type" value="Genomic_DNA"/>
</dbReference>
<sequence>MSEISVFADNDPATELLHSVDPAEIAATLAGVGVRFEQWQANAPVKAGDSDEKVMQAYADDIARLKDNEGYQTVDVISLDASGNQVAQDPEIKAKKLLELRQKFLSEHRHSEDEVRFFVDGQGLFSLHIDGKVYEILCQKGDLISVPANTPHWFDMGPAPRFVAIRFFNNPEGWVANYTGSAIADSFSRLESQ</sequence>
<reference evidence="10" key="2">
    <citation type="submission" date="2020-09" db="EMBL/GenBank/DDBJ databases">
        <authorList>
            <person name="Sun Q."/>
            <person name="Zhou Y."/>
        </authorList>
    </citation>
    <scope>NUCLEOTIDE SEQUENCE</scope>
    <source>
        <strain evidence="10">CGMCC 1.15425</strain>
    </source>
</reference>
<feature type="binding site" evidence="9">
    <location>
        <position position="114"/>
    </location>
    <ligand>
        <name>Ni(2+)</name>
        <dbReference type="ChEBI" id="CHEBI:49786"/>
    </ligand>
</feature>
<dbReference type="InterPro" id="IPR011051">
    <property type="entry name" value="RmlC_Cupin_sf"/>
</dbReference>
<feature type="binding site" evidence="9">
    <location>
        <position position="152"/>
    </location>
    <ligand>
        <name>Fe(2+)</name>
        <dbReference type="ChEBI" id="CHEBI:29033"/>
    </ligand>
</feature>
<dbReference type="GO" id="GO:0010309">
    <property type="term" value="F:acireductone dioxygenase [iron(II)-requiring] activity"/>
    <property type="evidence" value="ECO:0007669"/>
    <property type="project" value="UniProtKB-UniRule"/>
</dbReference>
<proteinExistence type="inferred from homology"/>
<feature type="binding site" evidence="9">
    <location>
        <position position="110"/>
    </location>
    <ligand>
        <name>Fe(2+)</name>
        <dbReference type="ChEBI" id="CHEBI:29033"/>
    </ligand>
</feature>
<dbReference type="AlphaFoldDB" id="A0A916VJG1"/>
<evidence type="ECO:0000256" key="4">
    <source>
        <dbReference type="ARBA" id="ARBA00022723"/>
    </source>
</evidence>
<evidence type="ECO:0000256" key="5">
    <source>
        <dbReference type="ARBA" id="ARBA00022964"/>
    </source>
</evidence>
<comment type="pathway">
    <text evidence="9">Amino-acid biosynthesis; L-methionine biosynthesis via salvage pathway; L-methionine from S-methyl-5-thio-alpha-D-ribose 1-phosphate: step 5/6.</text>
</comment>
<evidence type="ECO:0000256" key="1">
    <source>
        <dbReference type="ARBA" id="ARBA00000428"/>
    </source>
</evidence>
<keyword evidence="3 9" id="KW-0028">Amino-acid biosynthesis</keyword>
<dbReference type="PANTHER" id="PTHR23418:SF0">
    <property type="entry name" value="ACIREDUCTONE DIOXYGENASE"/>
    <property type="match status" value="1"/>
</dbReference>
<dbReference type="InterPro" id="IPR023956">
    <property type="entry name" value="ARD_bac"/>
</dbReference>
<dbReference type="GO" id="GO:0019284">
    <property type="term" value="P:L-methionine salvage from S-adenosylmethionine"/>
    <property type="evidence" value="ECO:0007669"/>
    <property type="project" value="InterPro"/>
</dbReference>
<dbReference type="HAMAP" id="MF_01682">
    <property type="entry name" value="Salvage_MtnD"/>
    <property type="match status" value="1"/>
</dbReference>
<feature type="site" description="May play a role in metal incorporation in vivo" evidence="9">
    <location>
        <position position="107"/>
    </location>
</feature>
<feature type="site" description="Important to generate the dianion" evidence="9">
    <location>
        <position position="116"/>
    </location>
</feature>
<gene>
    <name evidence="9 10" type="primary">mtnD</name>
    <name evidence="10" type="ORF">GCM10011403_20730</name>
</gene>
<keyword evidence="2 9" id="KW-0533">Nickel</keyword>
<dbReference type="Pfam" id="PF03079">
    <property type="entry name" value="ARD"/>
    <property type="match status" value="1"/>
</dbReference>
<comment type="cofactor">
    <cofactor evidence="9">
        <name>Ni(2+)</name>
        <dbReference type="ChEBI" id="CHEBI:49786"/>
    </cofactor>
    <text evidence="9">Binds 1 nickel ion per monomer.</text>
</comment>
<dbReference type="GO" id="GO:0010308">
    <property type="term" value="F:acireductone dioxygenase (Ni2+-requiring) activity"/>
    <property type="evidence" value="ECO:0007669"/>
    <property type="project" value="UniProtKB-UniRule"/>
</dbReference>
<dbReference type="GO" id="GO:0019509">
    <property type="term" value="P:L-methionine salvage from methylthioadenosine"/>
    <property type="evidence" value="ECO:0007669"/>
    <property type="project" value="UniProtKB-UniRule"/>
</dbReference>
<dbReference type="GO" id="GO:0016151">
    <property type="term" value="F:nickel cation binding"/>
    <property type="evidence" value="ECO:0007669"/>
    <property type="project" value="UniProtKB-UniRule"/>
</dbReference>
<keyword evidence="11" id="KW-1185">Reference proteome</keyword>
<reference evidence="10" key="1">
    <citation type="journal article" date="2014" name="Int. J. Syst. Evol. Microbiol.">
        <title>Complete genome sequence of Corynebacterium casei LMG S-19264T (=DSM 44701T), isolated from a smear-ripened cheese.</title>
        <authorList>
            <consortium name="US DOE Joint Genome Institute (JGI-PGF)"/>
            <person name="Walter F."/>
            <person name="Albersmeier A."/>
            <person name="Kalinowski J."/>
            <person name="Ruckert C."/>
        </authorList>
    </citation>
    <scope>NUCLEOTIDE SEQUENCE</scope>
    <source>
        <strain evidence="10">CGMCC 1.15425</strain>
    </source>
</reference>
<evidence type="ECO:0000313" key="11">
    <source>
        <dbReference type="Proteomes" id="UP000627715"/>
    </source>
</evidence>
<feature type="binding site" evidence="9">
    <location>
        <position position="110"/>
    </location>
    <ligand>
        <name>Ni(2+)</name>
        <dbReference type="ChEBI" id="CHEBI:49786"/>
    </ligand>
</feature>
<keyword evidence="6 9" id="KW-0560">Oxidoreductase</keyword>
<dbReference type="OrthoDB" id="9795636at2"/>
<dbReference type="InterPro" id="IPR014710">
    <property type="entry name" value="RmlC-like_jellyroll"/>
</dbReference>
<comment type="subunit">
    <text evidence="9">Monomer.</text>
</comment>
<dbReference type="Gene3D" id="2.60.120.10">
    <property type="entry name" value="Jelly Rolls"/>
    <property type="match status" value="1"/>
</dbReference>
<keyword evidence="7 9" id="KW-0408">Iron</keyword>
<dbReference type="PANTHER" id="PTHR23418">
    <property type="entry name" value="ACIREDUCTONE DIOXYGENASE"/>
    <property type="match status" value="1"/>
</dbReference>
<dbReference type="SUPFAM" id="SSF51182">
    <property type="entry name" value="RmlC-like cupins"/>
    <property type="match status" value="1"/>
</dbReference>
<evidence type="ECO:0000256" key="9">
    <source>
        <dbReference type="HAMAP-Rule" id="MF_01682"/>
    </source>
</evidence>
<evidence type="ECO:0000313" key="10">
    <source>
        <dbReference type="EMBL" id="GFZ77497.1"/>
    </source>
</evidence>
<comment type="cofactor">
    <cofactor evidence="9">
        <name>Fe(2+)</name>
        <dbReference type="ChEBI" id="CHEBI:29033"/>
    </cofactor>
    <text evidence="9">Binds 1 Fe(2+) cation per monomer.</text>
</comment>
<evidence type="ECO:0000256" key="2">
    <source>
        <dbReference type="ARBA" id="ARBA00022596"/>
    </source>
</evidence>
<evidence type="ECO:0000256" key="7">
    <source>
        <dbReference type="ARBA" id="ARBA00023004"/>
    </source>
</evidence>
<feature type="binding site" evidence="9">
    <location>
        <position position="108"/>
    </location>
    <ligand>
        <name>Fe(2+)</name>
        <dbReference type="ChEBI" id="CHEBI:29033"/>
    </ligand>
</feature>
<keyword evidence="4 9" id="KW-0479">Metal-binding</keyword>
<keyword evidence="5 9" id="KW-0223">Dioxygenase</keyword>
<organism evidence="10 11">
    <name type="scientific">Pseudohongiella nitratireducens</name>
    <dbReference type="NCBI Taxonomy" id="1768907"/>
    <lineage>
        <taxon>Bacteria</taxon>
        <taxon>Pseudomonadati</taxon>
        <taxon>Pseudomonadota</taxon>
        <taxon>Gammaproteobacteria</taxon>
        <taxon>Pseudomonadales</taxon>
        <taxon>Pseudohongiellaceae</taxon>
        <taxon>Pseudohongiella</taxon>
    </lineage>
</organism>
<comment type="caution">
    <text evidence="10">The sequence shown here is derived from an EMBL/GenBank/DDBJ whole genome shotgun (WGS) entry which is preliminary data.</text>
</comment>
<dbReference type="RefSeq" id="WP_068811761.1">
    <property type="nucleotide sequence ID" value="NZ_BMIY01000008.1"/>
</dbReference>
<feature type="binding site" evidence="9">
    <location>
        <position position="108"/>
    </location>
    <ligand>
        <name>Ni(2+)</name>
        <dbReference type="ChEBI" id="CHEBI:49786"/>
    </ligand>
</feature>
<evidence type="ECO:0000256" key="6">
    <source>
        <dbReference type="ARBA" id="ARBA00023002"/>
    </source>
</evidence>
<comment type="similarity">
    <text evidence="9">Belongs to the acireductone dioxygenase (ARD) family.</text>
</comment>
<accession>A0A916VJG1</accession>
<dbReference type="GO" id="GO:0005506">
    <property type="term" value="F:iron ion binding"/>
    <property type="evidence" value="ECO:0007669"/>
    <property type="project" value="UniProtKB-UniRule"/>
</dbReference>
<dbReference type="EC" id="1.13.11.54" evidence="9"/>
<dbReference type="CDD" id="cd02232">
    <property type="entry name" value="cupin_ARD"/>
    <property type="match status" value="1"/>
</dbReference>
<comment type="catalytic activity">
    <reaction evidence="9">
        <text>1,2-dihydroxy-5-(methylsulfanyl)pent-1-en-3-one + O2 = 3-(methylsulfanyl)propanoate + CO + formate + 2 H(+)</text>
        <dbReference type="Rhea" id="RHEA:14161"/>
        <dbReference type="ChEBI" id="CHEBI:15378"/>
        <dbReference type="ChEBI" id="CHEBI:15379"/>
        <dbReference type="ChEBI" id="CHEBI:15740"/>
        <dbReference type="ChEBI" id="CHEBI:17245"/>
        <dbReference type="ChEBI" id="CHEBI:49016"/>
        <dbReference type="ChEBI" id="CHEBI:49252"/>
        <dbReference type="EC" id="1.13.11.53"/>
    </reaction>
</comment>
<feature type="binding site" evidence="9">
    <location>
        <position position="152"/>
    </location>
    <ligand>
        <name>Ni(2+)</name>
        <dbReference type="ChEBI" id="CHEBI:49786"/>
    </ligand>
</feature>
<evidence type="ECO:0000256" key="3">
    <source>
        <dbReference type="ARBA" id="ARBA00022605"/>
    </source>
</evidence>
<dbReference type="Proteomes" id="UP000627715">
    <property type="component" value="Unassembled WGS sequence"/>
</dbReference>